<dbReference type="PANTHER" id="PTHR35149">
    <property type="entry name" value="SLL5132 PROTEIN"/>
    <property type="match status" value="1"/>
</dbReference>
<dbReference type="InterPro" id="IPR011089">
    <property type="entry name" value="GmrSD_C"/>
</dbReference>
<evidence type="ECO:0000313" key="4">
    <source>
        <dbReference type="EMBL" id="GAA2135335.1"/>
    </source>
</evidence>
<dbReference type="EMBL" id="BAAAQR010000001">
    <property type="protein sequence ID" value="GAA2135335.1"/>
    <property type="molecule type" value="Genomic_DNA"/>
</dbReference>
<gene>
    <name evidence="4" type="ORF">GCM10009844_00490</name>
</gene>
<keyword evidence="5" id="KW-1185">Reference proteome</keyword>
<comment type="caution">
    <text evidence="4">The sequence shown here is derived from an EMBL/GenBank/DDBJ whole genome shotgun (WGS) entry which is preliminary data.</text>
</comment>
<evidence type="ECO:0000259" key="2">
    <source>
        <dbReference type="Pfam" id="PF07510"/>
    </source>
</evidence>
<dbReference type="Proteomes" id="UP001501771">
    <property type="component" value="Unassembled WGS sequence"/>
</dbReference>
<dbReference type="InterPro" id="IPR040843">
    <property type="entry name" value="RAMA"/>
</dbReference>
<protein>
    <submittedName>
        <fullName evidence="4">DUF262 domain-containing protein</fullName>
    </submittedName>
</protein>
<feature type="domain" description="GmrSD restriction endonucleases N-terminal" evidence="1">
    <location>
        <begin position="11"/>
        <end position="244"/>
    </location>
</feature>
<accession>A0ABP5KP00</accession>
<evidence type="ECO:0000259" key="3">
    <source>
        <dbReference type="Pfam" id="PF18755"/>
    </source>
</evidence>
<proteinExistence type="predicted"/>
<feature type="domain" description="GmrSD restriction endonucleases C-terminal" evidence="2">
    <location>
        <begin position="446"/>
        <end position="596"/>
    </location>
</feature>
<evidence type="ECO:0000259" key="1">
    <source>
        <dbReference type="Pfam" id="PF03235"/>
    </source>
</evidence>
<dbReference type="Pfam" id="PF07510">
    <property type="entry name" value="GmrSD_C"/>
    <property type="match status" value="1"/>
</dbReference>
<dbReference type="PANTHER" id="PTHR35149:SF1">
    <property type="entry name" value="DUF5655 DOMAIN-CONTAINING PROTEIN"/>
    <property type="match status" value="1"/>
</dbReference>
<evidence type="ECO:0000313" key="5">
    <source>
        <dbReference type="Proteomes" id="UP001501771"/>
    </source>
</evidence>
<feature type="domain" description="RAMA" evidence="3">
    <location>
        <begin position="619"/>
        <end position="705"/>
    </location>
</feature>
<dbReference type="Pfam" id="PF18755">
    <property type="entry name" value="RAMA"/>
    <property type="match status" value="1"/>
</dbReference>
<name>A0ABP5KP00_9ACTN</name>
<dbReference type="Pfam" id="PF03235">
    <property type="entry name" value="GmrSD_N"/>
    <property type="match status" value="1"/>
</dbReference>
<dbReference type="InterPro" id="IPR004919">
    <property type="entry name" value="GmrSD_N"/>
</dbReference>
<sequence>MDTHVRTPMAIFTQPQQLVVPLFQRPYVWDEENQWAPLWQDIRRLAEFQLAHPGTPATHFLGAVVIQASEIPYGAMQAWSIIDGQQRLTTLQVVFDAAAAAFDVLGFDQLTGQLEALTHNPGVFLADGDVALKLRHTNRDRAAFDEVMLADPPITYDGLQHHASLLVKGHRFFADQVRTWLTEDEDSPQVPELRARALTNVLTQSLQVVVIDLRADENSQEIFETLNARGTPLTAADLIKNFVFQRLAAEKVDTHQAYRELWPFETKFWEKELSVGRTLVSRSSLFLNQWLISRVGEEIGPKSTFARFKHHVEHEAGRTMRDLLGEIKAQADTYEGWTTASEEPQRDLNVVEMNVYRSRAADTEVLKPILLWLTGPGSPYSADTVDRVVGMVESWLVRRLLLRLPSGDHGRVVADLIRAHLNVPDTDLALRVEEYLRRQHAESTYWPGDEEIRAGLAGESVYRRFKRGRLRMLLEAVEDALRGYAGPTPSRTGMRVPRLGFPIEHLLPQKWQSHWPVPDLAGEVDRDAHVHRLGNLTLITSSLNSTVSNGPWDGEKGKRAQLEKHDVLLMNRRIRDVSADGWTEKLIDDRTATMVEALLATWPVPEGHVGAVTGRVAGEGGDTTLKDLVVAGILIPGTLLRARAGAWGHAECTVMANGDLQLDGKTYSSPSGAGRQIRKGATNGWVFWELPDGRRLKDLRAELASGTAGGGSTPV</sequence>
<reference evidence="5" key="1">
    <citation type="journal article" date="2019" name="Int. J. Syst. Evol. Microbiol.">
        <title>The Global Catalogue of Microorganisms (GCM) 10K type strain sequencing project: providing services to taxonomists for standard genome sequencing and annotation.</title>
        <authorList>
            <consortium name="The Broad Institute Genomics Platform"/>
            <consortium name="The Broad Institute Genome Sequencing Center for Infectious Disease"/>
            <person name="Wu L."/>
            <person name="Ma J."/>
        </authorList>
    </citation>
    <scope>NUCLEOTIDE SEQUENCE [LARGE SCALE GENOMIC DNA]</scope>
    <source>
        <strain evidence="5">JCM 16022</strain>
    </source>
</reference>
<organism evidence="4 5">
    <name type="scientific">Nocardioides koreensis</name>
    <dbReference type="NCBI Taxonomy" id="433651"/>
    <lineage>
        <taxon>Bacteria</taxon>
        <taxon>Bacillati</taxon>
        <taxon>Actinomycetota</taxon>
        <taxon>Actinomycetes</taxon>
        <taxon>Propionibacteriales</taxon>
        <taxon>Nocardioidaceae</taxon>
        <taxon>Nocardioides</taxon>
    </lineage>
</organism>